<keyword evidence="10" id="KW-0520">NAD</keyword>
<evidence type="ECO:0000256" key="4">
    <source>
        <dbReference type="ARBA" id="ARBA00021007"/>
    </source>
</evidence>
<sequence length="117" mass="12856">MTEYLGVLVYFVLATGLGVVILALCVTVSPRRLDLEKATAYECGYDPFGAARSPFDIGFYLVAILFLVFDIECARRFPWIVGGTPTGWAGFSGLICFLAVLTLGFVYEYCKGSLDWS</sequence>
<feature type="transmembrane region" description="Helical" evidence="10">
    <location>
        <begin position="57"/>
        <end position="74"/>
    </location>
</feature>
<evidence type="ECO:0000256" key="6">
    <source>
        <dbReference type="ARBA" id="ARBA00022692"/>
    </source>
</evidence>
<dbReference type="InterPro" id="IPR000440">
    <property type="entry name" value="NADH_UbQ/plastoQ_OxRdtase_su3"/>
</dbReference>
<dbReference type="PANTHER" id="PTHR11058">
    <property type="entry name" value="NADH-UBIQUINONE OXIDOREDUCTASE CHAIN 3"/>
    <property type="match status" value="1"/>
</dbReference>
<accession>A0A076VKH8</accession>
<keyword evidence="8 10" id="KW-0472">Membrane</keyword>
<dbReference type="PANTHER" id="PTHR11058:SF9">
    <property type="entry name" value="NADH-UBIQUINONE OXIDOREDUCTASE CHAIN 3"/>
    <property type="match status" value="1"/>
</dbReference>
<comment type="function">
    <text evidence="1">Core subunit of the mitochondrial membrane respiratory chain NADH dehydrogenase (Complex I) that is believed to belong to the minimal assembly required for catalysis. Complex I functions in the transfer of electrons from NADH to the respiratory chain. The immediate electron acceptor for the enzyme is believed to be ubiquinone.</text>
</comment>
<evidence type="ECO:0000256" key="3">
    <source>
        <dbReference type="ARBA" id="ARBA00008472"/>
    </source>
</evidence>
<keyword evidence="6 10" id="KW-0812">Transmembrane</keyword>
<dbReference type="Gene3D" id="1.20.58.1610">
    <property type="entry name" value="NADH:ubiquinone/plastoquinone oxidoreductase, chain 3"/>
    <property type="match status" value="1"/>
</dbReference>
<keyword evidence="10" id="KW-0249">Electron transport</keyword>
<dbReference type="InterPro" id="IPR038430">
    <property type="entry name" value="NDAH_ubi_oxred_su3_sf"/>
</dbReference>
<dbReference type="GO" id="GO:0008137">
    <property type="term" value="F:NADH dehydrogenase (ubiquinone) activity"/>
    <property type="evidence" value="ECO:0007669"/>
    <property type="project" value="UniProtKB-UniRule"/>
</dbReference>
<dbReference type="EMBL" id="KJ806268">
    <property type="protein sequence ID" value="AIK29136.1"/>
    <property type="molecule type" value="Genomic_DNA"/>
</dbReference>
<keyword evidence="5 10" id="KW-0813">Transport</keyword>
<dbReference type="EC" id="7.1.1.2" evidence="10"/>
<keyword evidence="7 10" id="KW-1133">Transmembrane helix</keyword>
<evidence type="ECO:0000313" key="11">
    <source>
        <dbReference type="EMBL" id="AIK29136.1"/>
    </source>
</evidence>
<evidence type="ECO:0000256" key="10">
    <source>
        <dbReference type="RuleBase" id="RU003640"/>
    </source>
</evidence>
<comment type="similarity">
    <text evidence="3 10">Belongs to the complex I subunit 3 family.</text>
</comment>
<evidence type="ECO:0000256" key="1">
    <source>
        <dbReference type="ARBA" id="ARBA00003257"/>
    </source>
</evidence>
<dbReference type="GeneID" id="20160184"/>
<reference evidence="11" key="1">
    <citation type="journal article" date="2014" name="Genome Biol. Evol.">
        <title>Gene arrangement convergence, diverse intron content, and genetic code modifications in mitochondrial genomes of Sphaeropleales (Chlorophyta).</title>
        <authorList>
            <person name="Fucikova K."/>
            <person name="Lewis P.O."/>
            <person name="Gonzalez-Halphen D."/>
            <person name="Lewis L.A."/>
        </authorList>
    </citation>
    <scope>NUCLEOTIDE SEQUENCE</scope>
    <source>
        <strain evidence="11">UTEX 56</strain>
    </source>
</reference>
<evidence type="ECO:0000256" key="2">
    <source>
        <dbReference type="ARBA" id="ARBA00004370"/>
    </source>
</evidence>
<dbReference type="GO" id="GO:0031966">
    <property type="term" value="C:mitochondrial membrane"/>
    <property type="evidence" value="ECO:0007669"/>
    <property type="project" value="UniProtKB-SubCell"/>
</dbReference>
<evidence type="ECO:0000256" key="7">
    <source>
        <dbReference type="ARBA" id="ARBA00022989"/>
    </source>
</evidence>
<organism evidence="11">
    <name type="scientific">Chromochloris zofingiensis</name>
    <dbReference type="NCBI Taxonomy" id="31302"/>
    <lineage>
        <taxon>Eukaryota</taxon>
        <taxon>Viridiplantae</taxon>
        <taxon>Chlorophyta</taxon>
        <taxon>core chlorophytes</taxon>
        <taxon>Chlorophyceae</taxon>
        <taxon>CS clade</taxon>
        <taxon>Sphaeropleales</taxon>
        <taxon>Chromochloridaceae</taxon>
        <taxon>Chromochloris</taxon>
    </lineage>
</organism>
<evidence type="ECO:0000256" key="8">
    <source>
        <dbReference type="ARBA" id="ARBA00023136"/>
    </source>
</evidence>
<feature type="transmembrane region" description="Helical" evidence="10">
    <location>
        <begin position="86"/>
        <end position="107"/>
    </location>
</feature>
<comment type="catalytic activity">
    <reaction evidence="9 10">
        <text>a ubiquinone + NADH + 5 H(+)(in) = a ubiquinol + NAD(+) + 4 H(+)(out)</text>
        <dbReference type="Rhea" id="RHEA:29091"/>
        <dbReference type="Rhea" id="RHEA-COMP:9565"/>
        <dbReference type="Rhea" id="RHEA-COMP:9566"/>
        <dbReference type="ChEBI" id="CHEBI:15378"/>
        <dbReference type="ChEBI" id="CHEBI:16389"/>
        <dbReference type="ChEBI" id="CHEBI:17976"/>
        <dbReference type="ChEBI" id="CHEBI:57540"/>
        <dbReference type="ChEBI" id="CHEBI:57945"/>
        <dbReference type="EC" id="7.1.1.2"/>
    </reaction>
</comment>
<feature type="transmembrane region" description="Helical" evidence="10">
    <location>
        <begin position="7"/>
        <end position="29"/>
    </location>
</feature>
<comment type="function">
    <text evidence="10">Core subunit of the mitochondrial membrane respiratory chain NADH dehydrogenase (Complex I) which catalyzes electron transfer from NADH through the respiratory chain, using ubiquinone as an electron acceptor. Essential for the catalytic activity of complex I.</text>
</comment>
<evidence type="ECO:0000256" key="9">
    <source>
        <dbReference type="ARBA" id="ARBA00049551"/>
    </source>
</evidence>
<dbReference type="Pfam" id="PF00507">
    <property type="entry name" value="Oxidored_q4"/>
    <property type="match status" value="1"/>
</dbReference>
<dbReference type="RefSeq" id="YP_009054648.1">
    <property type="nucleotide sequence ID" value="NC_024758.1"/>
</dbReference>
<dbReference type="GO" id="GO:0030964">
    <property type="term" value="C:NADH dehydrogenase complex"/>
    <property type="evidence" value="ECO:0007669"/>
    <property type="project" value="TreeGrafter"/>
</dbReference>
<protein>
    <recommendedName>
        <fullName evidence="4 10">NADH-ubiquinone oxidoreductase chain 3</fullName>
        <ecNumber evidence="10">7.1.1.2</ecNumber>
    </recommendedName>
</protein>
<comment type="subcellular location">
    <subcellularLocation>
        <location evidence="2">Membrane</location>
    </subcellularLocation>
    <subcellularLocation>
        <location evidence="10">Mitochondrion membrane</location>
        <topology evidence="10">Multi-pass membrane protein</topology>
    </subcellularLocation>
</comment>
<name>A0A076VKH8_9CHLO</name>
<keyword evidence="10 11" id="KW-0496">Mitochondrion</keyword>
<keyword evidence="10" id="KW-0830">Ubiquinone</keyword>
<dbReference type="AlphaFoldDB" id="A0A076VKH8"/>
<proteinExistence type="inferred from homology"/>
<gene>
    <name evidence="11" type="primary">nad3</name>
    <name evidence="11" type="ORF">EL90_g09</name>
</gene>
<keyword evidence="10" id="KW-0679">Respiratory chain</keyword>
<evidence type="ECO:0000256" key="5">
    <source>
        <dbReference type="ARBA" id="ARBA00022448"/>
    </source>
</evidence>
<geneLocation type="mitochondrion" evidence="11"/>
<keyword evidence="10" id="KW-1278">Translocase</keyword>